<accession>A0ACC6KT47</accession>
<sequence length="321" mass="37548">MENRAVKPIGGYFQLALVQGKEYYPELIKLNTSRNALEYLLILKDYTRIYFPYYTCEVLLEPLRRLNIPYQFYKINKQLEPVLDFEVGPTECLLYTNYFGLKDAVLKQLQATIGNLIIDNAQAFFSKPIPYSDTFYSCRKFFGVPDGAYLQTNTEDRLILEKDYSTERVGHLTKSIDYGIEQGYADFTTNELNLKDNDIKSMSLFTRALLRGINYRECKTRRIENFKFLNEQLMLVNELELILPEGVPAMTYPLLLSKKGVKSKLIEKKIFVPTYWPNVLKWTSQNTFEHKLAANLVCLPVDQRYDLQDMEYMVNVLKKII</sequence>
<proteinExistence type="predicted"/>
<protein>
    <submittedName>
        <fullName evidence="1">Uncharacterized protein</fullName>
    </submittedName>
</protein>
<comment type="caution">
    <text evidence="1">The sequence shown here is derived from an EMBL/GenBank/DDBJ whole genome shotgun (WGS) entry which is preliminary data.</text>
</comment>
<reference evidence="1" key="1">
    <citation type="submission" date="2023-07" db="EMBL/GenBank/DDBJ databases">
        <title>Sorghum-associated microbial communities from plants grown in Nebraska, USA.</title>
        <authorList>
            <person name="Schachtman D."/>
        </authorList>
    </citation>
    <scope>NUCLEOTIDE SEQUENCE</scope>
    <source>
        <strain evidence="1">2697</strain>
    </source>
</reference>
<evidence type="ECO:0000313" key="1">
    <source>
        <dbReference type="EMBL" id="MDR6782397.1"/>
    </source>
</evidence>
<evidence type="ECO:0000313" key="2">
    <source>
        <dbReference type="Proteomes" id="UP001246858"/>
    </source>
</evidence>
<gene>
    <name evidence="1" type="ORF">J2X78_000949</name>
</gene>
<dbReference type="Proteomes" id="UP001246858">
    <property type="component" value="Unassembled WGS sequence"/>
</dbReference>
<dbReference type="EMBL" id="JAVDTF010000001">
    <property type="protein sequence ID" value="MDR6782397.1"/>
    <property type="molecule type" value="Genomic_DNA"/>
</dbReference>
<organism evidence="1 2">
    <name type="scientific">Pedobacter africanus</name>
    <dbReference type="NCBI Taxonomy" id="151894"/>
    <lineage>
        <taxon>Bacteria</taxon>
        <taxon>Pseudomonadati</taxon>
        <taxon>Bacteroidota</taxon>
        <taxon>Sphingobacteriia</taxon>
        <taxon>Sphingobacteriales</taxon>
        <taxon>Sphingobacteriaceae</taxon>
        <taxon>Pedobacter</taxon>
    </lineage>
</organism>
<name>A0ACC6KT47_9SPHI</name>
<keyword evidence="2" id="KW-1185">Reference proteome</keyword>